<feature type="domain" description="N-acetylmuramidase" evidence="1">
    <location>
        <begin position="73"/>
        <end position="249"/>
    </location>
</feature>
<dbReference type="OrthoDB" id="6444570at2"/>
<dbReference type="EMBL" id="WMJZ01000048">
    <property type="protein sequence ID" value="MTH48629.1"/>
    <property type="molecule type" value="Genomic_DNA"/>
</dbReference>
<reference evidence="2 3" key="1">
    <citation type="submission" date="2019-11" db="EMBL/GenBank/DDBJ databases">
        <title>Escherichia alba sp. nov. isolated from the gut of plastic-eating superworms Zophobas atratus.</title>
        <authorList>
            <person name="Yang Y."/>
        </authorList>
    </citation>
    <scope>NUCLEOTIDE SEQUENCE [LARGE SCALE GENOMIC DNA]</scope>
    <source>
        <strain evidence="3">BIT-B35</strain>
    </source>
</reference>
<proteinExistence type="predicted"/>
<name>A0A6L6IQ45_9ENTR</name>
<organism evidence="2 3">
    <name type="scientific">Intestinirhabdus alba</name>
    <dbReference type="NCBI Taxonomy" id="2899544"/>
    <lineage>
        <taxon>Bacteria</taxon>
        <taxon>Pseudomonadati</taxon>
        <taxon>Pseudomonadota</taxon>
        <taxon>Gammaproteobacteria</taxon>
        <taxon>Enterobacterales</taxon>
        <taxon>Enterobacteriaceae</taxon>
        <taxon>Intestinirhabdus</taxon>
    </lineage>
</organism>
<dbReference type="Proteomes" id="UP000477739">
    <property type="component" value="Unassembled WGS sequence"/>
</dbReference>
<protein>
    <submittedName>
        <fullName evidence="2">DUF3380 domain-containing protein</fullName>
    </submittedName>
</protein>
<accession>A0A6L6IQ45</accession>
<dbReference type="InterPro" id="IPR024408">
    <property type="entry name" value="Muramidase"/>
</dbReference>
<dbReference type="Pfam" id="PF11860">
    <property type="entry name" value="Muramidase"/>
    <property type="match status" value="1"/>
</dbReference>
<evidence type="ECO:0000313" key="3">
    <source>
        <dbReference type="Proteomes" id="UP000477739"/>
    </source>
</evidence>
<gene>
    <name evidence="2" type="ORF">GJV78_20755</name>
</gene>
<keyword evidence="3" id="KW-1185">Reference proteome</keyword>
<evidence type="ECO:0000259" key="1">
    <source>
        <dbReference type="Pfam" id="PF11860"/>
    </source>
</evidence>
<comment type="caution">
    <text evidence="2">The sequence shown here is derived from an EMBL/GenBank/DDBJ whole genome shotgun (WGS) entry which is preliminary data.</text>
</comment>
<evidence type="ECO:0000313" key="2">
    <source>
        <dbReference type="EMBL" id="MTH48629.1"/>
    </source>
</evidence>
<sequence>MKWMKEVAEKGVALGPEPWHMHPVVFLDAMKPVNKQCYCYKQGIVDRPCQSGAVDVTKDDFEVLAAQLGVEREVLRAIAVAETGDKVPFKYYVRGEKHAAILYERHYMKRISLKLGVSPETVRKVESSEPDIMHSYDKSYRHGKDSQQYQRLLRAREINSDAANMSCSWGKFQVMGEYYHHLCGSIQELVDAQNYCAMQHLQYFKVFLVKEKRMLQPMKDKDWLTIARRYNGTGQIGYDQKIENAYNSLKNKW</sequence>
<dbReference type="AlphaFoldDB" id="A0A6L6IQ45"/>